<dbReference type="InterPro" id="IPR000620">
    <property type="entry name" value="EamA_dom"/>
</dbReference>
<comment type="similarity">
    <text evidence="2 6">Belongs to the drug/metabolite transporter (DMT) superfamily. Plant drug/metabolite exporter (P-DME) (TC 2.A.7.4) family.</text>
</comment>
<feature type="transmembrane region" description="Helical" evidence="6">
    <location>
        <begin position="178"/>
        <end position="196"/>
    </location>
</feature>
<evidence type="ECO:0000256" key="6">
    <source>
        <dbReference type="RuleBase" id="RU363077"/>
    </source>
</evidence>
<evidence type="ECO:0000256" key="4">
    <source>
        <dbReference type="ARBA" id="ARBA00022989"/>
    </source>
</evidence>
<keyword evidence="5 6" id="KW-0472">Membrane</keyword>
<dbReference type="OrthoDB" id="1727045at2759"/>
<protein>
    <recommendedName>
        <fullName evidence="6">WAT1-related protein</fullName>
    </recommendedName>
</protein>
<dbReference type="Pfam" id="PF00892">
    <property type="entry name" value="EamA"/>
    <property type="match status" value="2"/>
</dbReference>
<gene>
    <name evidence="8" type="ORF">F383_14868</name>
</gene>
<evidence type="ECO:0000256" key="2">
    <source>
        <dbReference type="ARBA" id="ARBA00007635"/>
    </source>
</evidence>
<dbReference type="InterPro" id="IPR037185">
    <property type="entry name" value="EmrE-like"/>
</dbReference>
<dbReference type="KEGG" id="gab:108463960"/>
<keyword evidence="9" id="KW-1185">Reference proteome</keyword>
<feature type="transmembrane region" description="Helical" evidence="6">
    <location>
        <begin position="208"/>
        <end position="229"/>
    </location>
</feature>
<evidence type="ECO:0000256" key="3">
    <source>
        <dbReference type="ARBA" id="ARBA00022692"/>
    </source>
</evidence>
<dbReference type="PANTHER" id="PTHR31218">
    <property type="entry name" value="WAT1-RELATED PROTEIN"/>
    <property type="match status" value="1"/>
</dbReference>
<dbReference type="SUPFAM" id="SSF103481">
    <property type="entry name" value="Multidrug resistance efflux transporter EmrE"/>
    <property type="match status" value="2"/>
</dbReference>
<evidence type="ECO:0000313" key="9">
    <source>
        <dbReference type="Proteomes" id="UP000032142"/>
    </source>
</evidence>
<feature type="transmembrane region" description="Helical" evidence="6">
    <location>
        <begin position="140"/>
        <end position="158"/>
    </location>
</feature>
<feature type="transmembrane region" description="Helical" evidence="6">
    <location>
        <begin position="241"/>
        <end position="264"/>
    </location>
</feature>
<evidence type="ECO:0000259" key="7">
    <source>
        <dbReference type="Pfam" id="PF00892"/>
    </source>
</evidence>
<dbReference type="InterPro" id="IPR030184">
    <property type="entry name" value="WAT1-related"/>
</dbReference>
<feature type="domain" description="EamA" evidence="7">
    <location>
        <begin position="27"/>
        <end position="156"/>
    </location>
</feature>
<dbReference type="EMBL" id="JRRC01510862">
    <property type="protein sequence ID" value="KHG08817.1"/>
    <property type="molecule type" value="Genomic_DNA"/>
</dbReference>
<feature type="transmembrane region" description="Helical" evidence="6">
    <location>
        <begin position="44"/>
        <end position="66"/>
    </location>
</feature>
<feature type="transmembrane region" description="Helical" evidence="6">
    <location>
        <begin position="271"/>
        <end position="292"/>
    </location>
</feature>
<name>A0A0B0N864_GOSAR</name>
<organism evidence="8 9">
    <name type="scientific">Gossypium arboreum</name>
    <name type="common">Tree cotton</name>
    <name type="synonym">Gossypium nanking</name>
    <dbReference type="NCBI Taxonomy" id="29729"/>
    <lineage>
        <taxon>Eukaryota</taxon>
        <taxon>Viridiplantae</taxon>
        <taxon>Streptophyta</taxon>
        <taxon>Embryophyta</taxon>
        <taxon>Tracheophyta</taxon>
        <taxon>Spermatophyta</taxon>
        <taxon>Magnoliopsida</taxon>
        <taxon>eudicotyledons</taxon>
        <taxon>Gunneridae</taxon>
        <taxon>Pentapetalae</taxon>
        <taxon>rosids</taxon>
        <taxon>malvids</taxon>
        <taxon>Malvales</taxon>
        <taxon>Malvaceae</taxon>
        <taxon>Malvoideae</taxon>
        <taxon>Gossypium</taxon>
    </lineage>
</organism>
<dbReference type="Proteomes" id="UP000032142">
    <property type="component" value="Unassembled WGS sequence"/>
</dbReference>
<feature type="transmembrane region" description="Helical" evidence="6">
    <location>
        <begin position="12"/>
        <end position="32"/>
    </location>
</feature>
<keyword evidence="3 6" id="KW-0812">Transmembrane</keyword>
<accession>A0A0B0N864</accession>
<evidence type="ECO:0000313" key="8">
    <source>
        <dbReference type="EMBL" id="KHG08817.1"/>
    </source>
</evidence>
<feature type="domain" description="EamA" evidence="7">
    <location>
        <begin position="181"/>
        <end position="315"/>
    </location>
</feature>
<evidence type="ECO:0000256" key="5">
    <source>
        <dbReference type="ARBA" id="ARBA00023136"/>
    </source>
</evidence>
<dbReference type="GO" id="GO:0016020">
    <property type="term" value="C:membrane"/>
    <property type="evidence" value="ECO:0007669"/>
    <property type="project" value="UniProtKB-SubCell"/>
</dbReference>
<feature type="transmembrane region" description="Helical" evidence="6">
    <location>
        <begin position="298"/>
        <end position="317"/>
    </location>
</feature>
<sequence>MSSRMQYCYNHVLPLTAMVAVECTNVGLNVLFKEATAKGMNRYIFITYSYAVGTLLLLPLSFIFPSNRTVIPSLKFHLGSRIFLLGLIGYLAQICAYKGIDYSSPTLASAISNLEPALTFILAVLFRLERVALRSSSGQAKIIGTIASISGALLVVLYKGPNVLVQWPLESSEPNWVISGILLATAYLLFSIWYIVQTQVLEIYPAELIVALFYNLCGAIISVPVSLITQPKLSSWILRPSVAVIAVLYSGVFQSFSSLVVTWGLHLKGPVYIAIFSPVSIAIAAFMSAIFLGDSLHLGSIIGAIIISMGFYAVIWGKAKEGGRDSSSSDKVPLLKVEDIVE</sequence>
<feature type="transmembrane region" description="Helical" evidence="6">
    <location>
        <begin position="106"/>
        <end position="128"/>
    </location>
</feature>
<comment type="subcellular location">
    <subcellularLocation>
        <location evidence="1 6">Membrane</location>
        <topology evidence="1 6">Multi-pass membrane protein</topology>
    </subcellularLocation>
</comment>
<reference evidence="9" key="1">
    <citation type="submission" date="2014-09" db="EMBL/GenBank/DDBJ databases">
        <authorList>
            <person name="Mudge J."/>
            <person name="Ramaraj T."/>
            <person name="Lindquist I.E."/>
            <person name="Bharti A.K."/>
            <person name="Sundararajan A."/>
            <person name="Cameron C.T."/>
            <person name="Woodward J.E."/>
            <person name="May G.D."/>
            <person name="Brubaker C."/>
            <person name="Broadhvest J."/>
            <person name="Wilkins T.A."/>
        </authorList>
    </citation>
    <scope>NUCLEOTIDE SEQUENCE</scope>
    <source>
        <strain evidence="9">cv. AKA8401</strain>
    </source>
</reference>
<dbReference type="AlphaFoldDB" id="A0A0B0N864"/>
<comment type="caution">
    <text evidence="8">The sequence shown here is derived from an EMBL/GenBank/DDBJ whole genome shotgun (WGS) entry which is preliminary data.</text>
</comment>
<feature type="transmembrane region" description="Helical" evidence="6">
    <location>
        <begin position="78"/>
        <end position="100"/>
    </location>
</feature>
<keyword evidence="4 6" id="KW-1133">Transmembrane helix</keyword>
<dbReference type="OMA" id="VANICAY"/>
<proteinExistence type="inferred from homology"/>
<dbReference type="GO" id="GO:0022857">
    <property type="term" value="F:transmembrane transporter activity"/>
    <property type="evidence" value="ECO:0007669"/>
    <property type="project" value="InterPro"/>
</dbReference>
<evidence type="ECO:0000256" key="1">
    <source>
        <dbReference type="ARBA" id="ARBA00004141"/>
    </source>
</evidence>